<reference evidence="1 2" key="1">
    <citation type="submission" date="2015-04" db="EMBL/GenBank/DDBJ databases">
        <title>Complete genome sequence of Schizopora paradoxa KUC8140, a cosmopolitan wood degrader in East Asia.</title>
        <authorList>
            <consortium name="DOE Joint Genome Institute"/>
            <person name="Min B."/>
            <person name="Park H."/>
            <person name="Jang Y."/>
            <person name="Kim J.-J."/>
            <person name="Kim K.H."/>
            <person name="Pangilinan J."/>
            <person name="Lipzen A."/>
            <person name="Riley R."/>
            <person name="Grigoriev I.V."/>
            <person name="Spatafora J.W."/>
            <person name="Choi I.-G."/>
        </authorList>
    </citation>
    <scope>NUCLEOTIDE SEQUENCE [LARGE SCALE GENOMIC DNA]</scope>
    <source>
        <strain evidence="1 2">KUC8140</strain>
    </source>
</reference>
<dbReference type="AlphaFoldDB" id="A0A0H2RGI9"/>
<proteinExistence type="predicted"/>
<gene>
    <name evidence="1" type="ORF">SCHPADRAFT_891993</name>
</gene>
<keyword evidence="2" id="KW-1185">Reference proteome</keyword>
<evidence type="ECO:0000313" key="1">
    <source>
        <dbReference type="EMBL" id="KLO10929.1"/>
    </source>
</evidence>
<organism evidence="1 2">
    <name type="scientific">Schizopora paradoxa</name>
    <dbReference type="NCBI Taxonomy" id="27342"/>
    <lineage>
        <taxon>Eukaryota</taxon>
        <taxon>Fungi</taxon>
        <taxon>Dikarya</taxon>
        <taxon>Basidiomycota</taxon>
        <taxon>Agaricomycotina</taxon>
        <taxon>Agaricomycetes</taxon>
        <taxon>Hymenochaetales</taxon>
        <taxon>Schizoporaceae</taxon>
        <taxon>Schizopora</taxon>
    </lineage>
</organism>
<name>A0A0H2RGI9_9AGAM</name>
<dbReference type="EMBL" id="KQ086013">
    <property type="protein sequence ID" value="KLO10929.1"/>
    <property type="molecule type" value="Genomic_DNA"/>
</dbReference>
<dbReference type="InParanoid" id="A0A0H2RGI9"/>
<evidence type="ECO:0000313" key="2">
    <source>
        <dbReference type="Proteomes" id="UP000053477"/>
    </source>
</evidence>
<protein>
    <submittedName>
        <fullName evidence="1">Uncharacterized protein</fullName>
    </submittedName>
</protein>
<dbReference type="Proteomes" id="UP000053477">
    <property type="component" value="Unassembled WGS sequence"/>
</dbReference>
<accession>A0A0H2RGI9</accession>
<sequence>MCSSIPTIVSTGKFVDNFDLFAHALLLRSASESHISVFVPMHHRNKDQQETALHYSNVDVTDFLKPPVVTYTVFVYHNIQVREVVPPSRYTIVAQAAPNLPRNRVLIPYHNGTTWTGDLLVFRNDDDSRKCIVEGACWTDNEIDTVLRCVAEL</sequence>